<sequence length="71" mass="7735">MKGFYNWRPLHLAAAAGQYAAVEHLIEQRADIFSTADGGLTALHIAAFMGHTAIVTTLLSHIPDLGTEKRF</sequence>
<dbReference type="PROSITE" id="PS50088">
    <property type="entry name" value="ANK_REPEAT"/>
    <property type="match status" value="2"/>
</dbReference>
<dbReference type="Gene3D" id="1.25.40.20">
    <property type="entry name" value="Ankyrin repeat-containing domain"/>
    <property type="match status" value="1"/>
</dbReference>
<evidence type="ECO:0000256" key="3">
    <source>
        <dbReference type="PROSITE-ProRule" id="PRU00023"/>
    </source>
</evidence>
<dbReference type="PROSITE" id="PS50297">
    <property type="entry name" value="ANK_REP_REGION"/>
    <property type="match status" value="2"/>
</dbReference>
<organism evidence="4 5">
    <name type="scientific">Lasiosphaeria ovina</name>
    <dbReference type="NCBI Taxonomy" id="92902"/>
    <lineage>
        <taxon>Eukaryota</taxon>
        <taxon>Fungi</taxon>
        <taxon>Dikarya</taxon>
        <taxon>Ascomycota</taxon>
        <taxon>Pezizomycotina</taxon>
        <taxon>Sordariomycetes</taxon>
        <taxon>Sordariomycetidae</taxon>
        <taxon>Sordariales</taxon>
        <taxon>Lasiosphaeriaceae</taxon>
        <taxon>Lasiosphaeria</taxon>
    </lineage>
</organism>
<evidence type="ECO:0000256" key="1">
    <source>
        <dbReference type="ARBA" id="ARBA00022737"/>
    </source>
</evidence>
<keyword evidence="2 3" id="KW-0040">ANK repeat</keyword>
<evidence type="ECO:0000313" key="4">
    <source>
        <dbReference type="EMBL" id="KAK3382663.1"/>
    </source>
</evidence>
<protein>
    <submittedName>
        <fullName evidence="4">Ankyrin repeat-containing domain protein</fullName>
    </submittedName>
</protein>
<reference evidence="4" key="2">
    <citation type="submission" date="2023-06" db="EMBL/GenBank/DDBJ databases">
        <authorList>
            <consortium name="Lawrence Berkeley National Laboratory"/>
            <person name="Haridas S."/>
            <person name="Hensen N."/>
            <person name="Bonometti L."/>
            <person name="Westerberg I."/>
            <person name="Brannstrom I.O."/>
            <person name="Guillou S."/>
            <person name="Cros-Aarteil S."/>
            <person name="Calhoun S."/>
            <person name="Kuo A."/>
            <person name="Mondo S."/>
            <person name="Pangilinan J."/>
            <person name="Riley R."/>
            <person name="Labutti K."/>
            <person name="Andreopoulos B."/>
            <person name="Lipzen A."/>
            <person name="Chen C."/>
            <person name="Yanf M."/>
            <person name="Daum C."/>
            <person name="Ng V."/>
            <person name="Clum A."/>
            <person name="Steindorff A."/>
            <person name="Ohm R."/>
            <person name="Martin F."/>
            <person name="Silar P."/>
            <person name="Natvig D."/>
            <person name="Lalanne C."/>
            <person name="Gautier V."/>
            <person name="Ament-Velasquez S.L."/>
            <person name="Kruys A."/>
            <person name="Hutchinson M.I."/>
            <person name="Powell A.J."/>
            <person name="Barry K."/>
            <person name="Miller A.N."/>
            <person name="Grigoriev I.V."/>
            <person name="Debuchy R."/>
            <person name="Gladieux P."/>
            <person name="Thoren M.H."/>
            <person name="Johannesson H."/>
        </authorList>
    </citation>
    <scope>NUCLEOTIDE SEQUENCE</scope>
    <source>
        <strain evidence="4">CBS 958.72</strain>
    </source>
</reference>
<dbReference type="AlphaFoldDB" id="A0AAE0NJH6"/>
<dbReference type="InterPro" id="IPR036770">
    <property type="entry name" value="Ankyrin_rpt-contain_sf"/>
</dbReference>
<dbReference type="Proteomes" id="UP001287356">
    <property type="component" value="Unassembled WGS sequence"/>
</dbReference>
<evidence type="ECO:0000313" key="5">
    <source>
        <dbReference type="Proteomes" id="UP001287356"/>
    </source>
</evidence>
<dbReference type="InterPro" id="IPR002110">
    <property type="entry name" value="Ankyrin_rpt"/>
</dbReference>
<evidence type="ECO:0000256" key="2">
    <source>
        <dbReference type="ARBA" id="ARBA00023043"/>
    </source>
</evidence>
<dbReference type="PANTHER" id="PTHR24198:SF185">
    <property type="entry name" value="ANKYRIN-3"/>
    <property type="match status" value="1"/>
</dbReference>
<feature type="repeat" description="ANK" evidence="3">
    <location>
        <begin position="38"/>
        <end position="70"/>
    </location>
</feature>
<keyword evidence="1" id="KW-0677">Repeat</keyword>
<dbReference type="PANTHER" id="PTHR24198">
    <property type="entry name" value="ANKYRIN REPEAT AND PROTEIN KINASE DOMAIN-CONTAINING PROTEIN"/>
    <property type="match status" value="1"/>
</dbReference>
<dbReference type="Pfam" id="PF12796">
    <property type="entry name" value="Ank_2"/>
    <property type="match status" value="1"/>
</dbReference>
<dbReference type="SMART" id="SM00248">
    <property type="entry name" value="ANK"/>
    <property type="match status" value="2"/>
</dbReference>
<proteinExistence type="predicted"/>
<dbReference type="GO" id="GO:0005737">
    <property type="term" value="C:cytoplasm"/>
    <property type="evidence" value="ECO:0007669"/>
    <property type="project" value="TreeGrafter"/>
</dbReference>
<dbReference type="EMBL" id="JAULSN010000001">
    <property type="protein sequence ID" value="KAK3382663.1"/>
    <property type="molecule type" value="Genomic_DNA"/>
</dbReference>
<dbReference type="SUPFAM" id="SSF48403">
    <property type="entry name" value="Ankyrin repeat"/>
    <property type="match status" value="1"/>
</dbReference>
<gene>
    <name evidence="4" type="ORF">B0T24DRAFT_602207</name>
</gene>
<keyword evidence="5" id="KW-1185">Reference proteome</keyword>
<feature type="repeat" description="ANK" evidence="3">
    <location>
        <begin position="5"/>
        <end position="37"/>
    </location>
</feature>
<reference evidence="4" key="1">
    <citation type="journal article" date="2023" name="Mol. Phylogenet. Evol.">
        <title>Genome-scale phylogeny and comparative genomics of the fungal order Sordariales.</title>
        <authorList>
            <person name="Hensen N."/>
            <person name="Bonometti L."/>
            <person name="Westerberg I."/>
            <person name="Brannstrom I.O."/>
            <person name="Guillou S."/>
            <person name="Cros-Aarteil S."/>
            <person name="Calhoun S."/>
            <person name="Haridas S."/>
            <person name="Kuo A."/>
            <person name="Mondo S."/>
            <person name="Pangilinan J."/>
            <person name="Riley R."/>
            <person name="LaButti K."/>
            <person name="Andreopoulos B."/>
            <person name="Lipzen A."/>
            <person name="Chen C."/>
            <person name="Yan M."/>
            <person name="Daum C."/>
            <person name="Ng V."/>
            <person name="Clum A."/>
            <person name="Steindorff A."/>
            <person name="Ohm R.A."/>
            <person name="Martin F."/>
            <person name="Silar P."/>
            <person name="Natvig D.O."/>
            <person name="Lalanne C."/>
            <person name="Gautier V."/>
            <person name="Ament-Velasquez S.L."/>
            <person name="Kruys A."/>
            <person name="Hutchinson M.I."/>
            <person name="Powell A.J."/>
            <person name="Barry K."/>
            <person name="Miller A.N."/>
            <person name="Grigoriev I.V."/>
            <person name="Debuchy R."/>
            <person name="Gladieux P."/>
            <person name="Hiltunen Thoren M."/>
            <person name="Johannesson H."/>
        </authorList>
    </citation>
    <scope>NUCLEOTIDE SEQUENCE</scope>
    <source>
        <strain evidence="4">CBS 958.72</strain>
    </source>
</reference>
<comment type="caution">
    <text evidence="4">The sequence shown here is derived from an EMBL/GenBank/DDBJ whole genome shotgun (WGS) entry which is preliminary data.</text>
</comment>
<accession>A0AAE0NJH6</accession>
<name>A0AAE0NJH6_9PEZI</name>